<protein>
    <submittedName>
        <fullName evidence="2">Uncharacterized protein</fullName>
    </submittedName>
</protein>
<dbReference type="Proteomes" id="UP001165190">
    <property type="component" value="Unassembled WGS sequence"/>
</dbReference>
<dbReference type="AlphaFoldDB" id="A0A9W7GRE7"/>
<proteinExistence type="predicted"/>
<sequence>MENPKRKEEEKSHLVLYNPTHTSTVFLAKYFSLSFLVSSSFAAVHFPSLSFSMNRPKVNPVFDGRGRKRTEENSSRSARMSARGRRTNGVTATRALAINPDNRSMVTRSMLMEELGQGTLYEVEIIQAPLQETNDPTEQVQPQLEQEVLPVENKGDGEESLVLDDLPMICNYEEHKEQVPQEEEPVDEVLPVENKGDGEESLVLDDLPTICNYEEGWPCFNVGYDYGWHSYCEATNEFWEPFGDVNFEPVWDDPLWNDDETKKL</sequence>
<comment type="caution">
    <text evidence="2">The sequence shown here is derived from an EMBL/GenBank/DDBJ whole genome shotgun (WGS) entry which is preliminary data.</text>
</comment>
<evidence type="ECO:0000313" key="3">
    <source>
        <dbReference type="Proteomes" id="UP001165190"/>
    </source>
</evidence>
<keyword evidence="3" id="KW-1185">Reference proteome</keyword>
<evidence type="ECO:0000256" key="1">
    <source>
        <dbReference type="SAM" id="MobiDB-lite"/>
    </source>
</evidence>
<dbReference type="EMBL" id="BSYR01000001">
    <property type="protein sequence ID" value="GMI63436.1"/>
    <property type="molecule type" value="Genomic_DNA"/>
</dbReference>
<organism evidence="2 3">
    <name type="scientific">Hibiscus trionum</name>
    <name type="common">Flower of an hour</name>
    <dbReference type="NCBI Taxonomy" id="183268"/>
    <lineage>
        <taxon>Eukaryota</taxon>
        <taxon>Viridiplantae</taxon>
        <taxon>Streptophyta</taxon>
        <taxon>Embryophyta</taxon>
        <taxon>Tracheophyta</taxon>
        <taxon>Spermatophyta</taxon>
        <taxon>Magnoliopsida</taxon>
        <taxon>eudicotyledons</taxon>
        <taxon>Gunneridae</taxon>
        <taxon>Pentapetalae</taxon>
        <taxon>rosids</taxon>
        <taxon>malvids</taxon>
        <taxon>Malvales</taxon>
        <taxon>Malvaceae</taxon>
        <taxon>Malvoideae</taxon>
        <taxon>Hibiscus</taxon>
    </lineage>
</organism>
<feature type="region of interest" description="Disordered" evidence="1">
    <location>
        <begin position="57"/>
        <end position="88"/>
    </location>
</feature>
<reference evidence="2" key="1">
    <citation type="submission" date="2023-05" db="EMBL/GenBank/DDBJ databases">
        <title>Genome and transcriptome analyses reveal genes involved in the formation of fine ridges on petal epidermal cells in Hibiscus trionum.</title>
        <authorList>
            <person name="Koshimizu S."/>
            <person name="Masuda S."/>
            <person name="Ishii T."/>
            <person name="Shirasu K."/>
            <person name="Hoshino A."/>
            <person name="Arita M."/>
        </authorList>
    </citation>
    <scope>NUCLEOTIDE SEQUENCE</scope>
    <source>
        <strain evidence="2">Hamamatsu line</strain>
    </source>
</reference>
<evidence type="ECO:0000313" key="2">
    <source>
        <dbReference type="EMBL" id="GMI63436.1"/>
    </source>
</evidence>
<accession>A0A9W7GRE7</accession>
<name>A0A9W7GRE7_HIBTR</name>
<gene>
    <name evidence="2" type="ORF">HRI_000012900</name>
</gene>